<keyword evidence="2" id="KW-1185">Reference proteome</keyword>
<dbReference type="InterPro" id="IPR002297">
    <property type="entry name" value="DNA-dir_DNA_pol_A_mt"/>
</dbReference>
<dbReference type="GO" id="GO:0005760">
    <property type="term" value="C:gamma DNA polymerase complex"/>
    <property type="evidence" value="ECO:0007669"/>
    <property type="project" value="InterPro"/>
</dbReference>
<dbReference type="GO" id="GO:0003677">
    <property type="term" value="F:DNA binding"/>
    <property type="evidence" value="ECO:0007669"/>
    <property type="project" value="InterPro"/>
</dbReference>
<reference evidence="1" key="1">
    <citation type="submission" date="2022-06" db="EMBL/GenBank/DDBJ databases">
        <authorList>
            <consortium name="SYNGENTA / RWTH Aachen University"/>
        </authorList>
    </citation>
    <scope>NUCLEOTIDE SEQUENCE</scope>
</reference>
<dbReference type="GO" id="GO:0008408">
    <property type="term" value="F:3'-5' exonuclease activity"/>
    <property type="evidence" value="ECO:0007669"/>
    <property type="project" value="TreeGrafter"/>
</dbReference>
<dbReference type="InterPro" id="IPR043502">
    <property type="entry name" value="DNA/RNA_pol_sf"/>
</dbReference>
<comment type="caution">
    <text evidence="1">The sequence shown here is derived from an EMBL/GenBank/DDBJ whole genome shotgun (WGS) entry which is preliminary data.</text>
</comment>
<gene>
    <name evidence="1" type="ORF">PPACK8108_LOCUS22170</name>
</gene>
<proteinExistence type="predicted"/>
<dbReference type="PANTHER" id="PTHR10267">
    <property type="entry name" value="DNA POLYMERASE SUBUNIT GAMMA-1"/>
    <property type="match status" value="1"/>
</dbReference>
<dbReference type="PANTHER" id="PTHR10267:SF0">
    <property type="entry name" value="DNA POLYMERASE SUBUNIT GAMMA-1"/>
    <property type="match status" value="1"/>
</dbReference>
<evidence type="ECO:0000313" key="1">
    <source>
        <dbReference type="EMBL" id="CAH7687386.1"/>
    </source>
</evidence>
<evidence type="ECO:0000313" key="2">
    <source>
        <dbReference type="Proteomes" id="UP001153365"/>
    </source>
</evidence>
<dbReference type="AlphaFoldDB" id="A0AAV0BJ94"/>
<dbReference type="GO" id="GO:0003887">
    <property type="term" value="F:DNA-directed DNA polymerase activity"/>
    <property type="evidence" value="ECO:0007669"/>
    <property type="project" value="TreeGrafter"/>
</dbReference>
<sequence length="151" mass="17137">MMLVTLFLMLLLAEEEFLKKNANYVSKEIRISRNDAKVFICSQFYRAGIAHTFQLLMKADPKVSKEESTKLAKKLYTSTKGIKSYAEKMFGSKFWFGGTESYLLNKLEEIVVADNPETLALCCGITRALRKCHIPGSNDDKILKTNQSLLL</sequence>
<protein>
    <submittedName>
        <fullName evidence="1">Uncharacterized protein</fullName>
    </submittedName>
</protein>
<name>A0AAV0BJ94_PHAPC</name>
<dbReference type="Proteomes" id="UP001153365">
    <property type="component" value="Unassembled WGS sequence"/>
</dbReference>
<organism evidence="1 2">
    <name type="scientific">Phakopsora pachyrhizi</name>
    <name type="common">Asian soybean rust disease fungus</name>
    <dbReference type="NCBI Taxonomy" id="170000"/>
    <lineage>
        <taxon>Eukaryota</taxon>
        <taxon>Fungi</taxon>
        <taxon>Dikarya</taxon>
        <taxon>Basidiomycota</taxon>
        <taxon>Pucciniomycotina</taxon>
        <taxon>Pucciniomycetes</taxon>
        <taxon>Pucciniales</taxon>
        <taxon>Phakopsoraceae</taxon>
        <taxon>Phakopsora</taxon>
    </lineage>
</organism>
<dbReference type="EMBL" id="CALTRL010005865">
    <property type="protein sequence ID" value="CAH7687386.1"/>
    <property type="molecule type" value="Genomic_DNA"/>
</dbReference>
<dbReference type="GO" id="GO:0006264">
    <property type="term" value="P:mitochondrial DNA replication"/>
    <property type="evidence" value="ECO:0007669"/>
    <property type="project" value="TreeGrafter"/>
</dbReference>
<dbReference type="SUPFAM" id="SSF56672">
    <property type="entry name" value="DNA/RNA polymerases"/>
    <property type="match status" value="1"/>
</dbReference>
<accession>A0AAV0BJ94</accession>